<dbReference type="GO" id="GO:0003677">
    <property type="term" value="F:DNA binding"/>
    <property type="evidence" value="ECO:0007669"/>
    <property type="project" value="UniProtKB-KW"/>
</dbReference>
<gene>
    <name evidence="3" type="ORF">GLOINDRAFT_17943</name>
</gene>
<feature type="domain" description="HTH CENPB-type" evidence="2">
    <location>
        <begin position="42"/>
        <end position="115"/>
    </location>
</feature>
<dbReference type="InterPro" id="IPR006600">
    <property type="entry name" value="HTH_CenpB_DNA-bd_dom"/>
</dbReference>
<accession>U9UKT0</accession>
<evidence type="ECO:0000313" key="3">
    <source>
        <dbReference type="EMBL" id="ESA20994.1"/>
    </source>
</evidence>
<dbReference type="InterPro" id="IPR050863">
    <property type="entry name" value="CenT-Element_Derived"/>
</dbReference>
<evidence type="ECO:0000256" key="1">
    <source>
        <dbReference type="ARBA" id="ARBA00023125"/>
    </source>
</evidence>
<name>U9UKT0_RHIID</name>
<dbReference type="PANTHER" id="PTHR19303:SF73">
    <property type="entry name" value="PROTEIN PDC2"/>
    <property type="match status" value="1"/>
</dbReference>
<dbReference type="AlphaFoldDB" id="U9UKT0"/>
<reference evidence="3" key="1">
    <citation type="submission" date="2013-07" db="EMBL/GenBank/DDBJ databases">
        <title>The genome of an arbuscular mycorrhizal fungus provides insights into the evolution of the oldest plant symbiosis.</title>
        <authorList>
            <consortium name="DOE Joint Genome Institute"/>
            <person name="Tisserant E."/>
            <person name="Malbreil M."/>
            <person name="Kuo A."/>
            <person name="Kohler A."/>
            <person name="Symeonidi A."/>
            <person name="Balestrini R."/>
            <person name="Charron P."/>
            <person name="Duensing N."/>
            <person name="Frei-dit-Frey N."/>
            <person name="Gianinazzi-Pearson V."/>
            <person name="Gilbert B."/>
            <person name="Handa Y."/>
            <person name="Hijri M."/>
            <person name="Kaul R."/>
            <person name="Kawaguchi M."/>
            <person name="Krajinski F."/>
            <person name="Lammers P."/>
            <person name="Lapierre D."/>
            <person name="Masclaux F.G."/>
            <person name="Murat C."/>
            <person name="Morin E."/>
            <person name="Ndikumana S."/>
            <person name="Pagni M."/>
            <person name="Petitpierre D."/>
            <person name="Requena N."/>
            <person name="Rosikiewicz P."/>
            <person name="Riley R."/>
            <person name="Saito K."/>
            <person name="San Clemente H."/>
            <person name="Shapiro H."/>
            <person name="van Tuinen D."/>
            <person name="Becard G."/>
            <person name="Bonfante P."/>
            <person name="Paszkowski U."/>
            <person name="Shachar-Hill Y."/>
            <person name="Young J.P."/>
            <person name="Sanders I.R."/>
            <person name="Henrissat B."/>
            <person name="Rensing S.A."/>
            <person name="Grigoriev I.V."/>
            <person name="Corradi N."/>
            <person name="Roux C."/>
            <person name="Martin F."/>
        </authorList>
    </citation>
    <scope>NUCLEOTIDE SEQUENCE</scope>
    <source>
        <strain evidence="3">DAOM 197198</strain>
    </source>
</reference>
<keyword evidence="1" id="KW-0238">DNA-binding</keyword>
<dbReference type="PROSITE" id="PS51253">
    <property type="entry name" value="HTH_CENPB"/>
    <property type="match status" value="1"/>
</dbReference>
<dbReference type="VEuPathDB" id="FungiDB:RhiirFUN_020134"/>
<dbReference type="SUPFAM" id="SSF46689">
    <property type="entry name" value="Homeodomain-like"/>
    <property type="match status" value="1"/>
</dbReference>
<dbReference type="HOGENOM" id="CLU_1332557_0_0_1"/>
<dbReference type="InterPro" id="IPR009057">
    <property type="entry name" value="Homeodomain-like_sf"/>
</dbReference>
<dbReference type="PANTHER" id="PTHR19303">
    <property type="entry name" value="TRANSPOSON"/>
    <property type="match status" value="1"/>
</dbReference>
<dbReference type="SMART" id="SM00674">
    <property type="entry name" value="CENPB"/>
    <property type="match status" value="1"/>
</dbReference>
<proteinExistence type="predicted"/>
<dbReference type="GO" id="GO:0005634">
    <property type="term" value="C:nucleus"/>
    <property type="evidence" value="ECO:0007669"/>
    <property type="project" value="TreeGrafter"/>
</dbReference>
<protein>
    <recommendedName>
        <fullName evidence="2">HTH CENPB-type domain-containing protein</fullName>
    </recommendedName>
</protein>
<organism evidence="3">
    <name type="scientific">Rhizophagus irregularis (strain DAOM 181602 / DAOM 197198 / MUCL 43194)</name>
    <name type="common">Arbuscular mycorrhizal fungus</name>
    <name type="synonym">Glomus intraradices</name>
    <dbReference type="NCBI Taxonomy" id="747089"/>
    <lineage>
        <taxon>Eukaryota</taxon>
        <taxon>Fungi</taxon>
        <taxon>Fungi incertae sedis</taxon>
        <taxon>Mucoromycota</taxon>
        <taxon>Glomeromycotina</taxon>
        <taxon>Glomeromycetes</taxon>
        <taxon>Glomerales</taxon>
        <taxon>Glomeraceae</taxon>
        <taxon>Rhizophagus</taxon>
    </lineage>
</organism>
<dbReference type="EMBL" id="KI276832">
    <property type="protein sequence ID" value="ESA20994.1"/>
    <property type="molecule type" value="Genomic_DNA"/>
</dbReference>
<dbReference type="Pfam" id="PF03221">
    <property type="entry name" value="HTH_Tnp_Tc5"/>
    <property type="match status" value="1"/>
</dbReference>
<evidence type="ECO:0000259" key="2">
    <source>
        <dbReference type="PROSITE" id="PS51253"/>
    </source>
</evidence>
<sequence>MPPIRFKPKQRRSAISDDVKHQICEWSTANKSKRHEEIAKHFNEKHKEVKFPALEHAMSLWVENVTAGGVILTDLLIKEKAKIFAEAFNIQEEDLSFSNGWLHKFKKRNNIRKYRIHGELGSALLASLPEERARAFFIVCPQVKHSRQNQFPVEKRINLELLFFFINVTGTDKLKPWLIGNSKHPRPLSKVNLNRLLVYYRGNPKA</sequence>
<dbReference type="eggNOG" id="ENOG502SBJ7">
    <property type="taxonomic scope" value="Eukaryota"/>
</dbReference>
<dbReference type="Gene3D" id="1.10.10.60">
    <property type="entry name" value="Homeodomain-like"/>
    <property type="match status" value="1"/>
</dbReference>